<evidence type="ECO:0000256" key="6">
    <source>
        <dbReference type="ARBA" id="ARBA00022777"/>
    </source>
</evidence>
<feature type="transmembrane region" description="Helical" evidence="9">
    <location>
        <begin position="32"/>
        <end position="51"/>
    </location>
</feature>
<comment type="catalytic activity">
    <reaction evidence="1">
        <text>ATP + protein L-histidine = ADP + protein N-phospho-L-histidine.</text>
        <dbReference type="EC" id="2.7.13.3"/>
    </reaction>
</comment>
<feature type="domain" description="DUF7134" evidence="12">
    <location>
        <begin position="21"/>
        <end position="186"/>
    </location>
</feature>
<keyword evidence="9" id="KW-1133">Transmembrane helix</keyword>
<sequence>MATPQDAAEVRLPRPPGVIRRAFAAHPKAVDITIVVTYFFGATVMTLFDAASNYDGNALGYLAGPVAILSVLRVLAVGAALFFRRRFPFAGLIVVSVAQFGDHGAQMVATSVALYFLLYAVPVYRSVRAGWLALGIALTSTVLSTLVARNLEALGAPSVLVASPVTLGESISITVMSAVWLLAVLMLGINLGNRRRYLQAIIDRAHQLARERDQLAQLAVAEERSRIAREMHDIVAHSVSVMIALSEGASRTMEAAPEAAADAMQRSAETGRTALAEMRRLLGALQEPGAECVELAPQPGTAEIPDLVRGFSDVGLNVSLEIDGQIVGDQSKELAIYRIIQEALTNVLRYAGTATNASVTVRSNTVETVVEVRDSGAAPGVVLPTTGLGSGRGLAGLAERVRVFGGNFESGAQQGAPGWFVRATLPVSPPNQQNEH</sequence>
<evidence type="ECO:0000256" key="2">
    <source>
        <dbReference type="ARBA" id="ARBA00012438"/>
    </source>
</evidence>
<dbReference type="InterPro" id="IPR036890">
    <property type="entry name" value="HATPase_C_sf"/>
</dbReference>
<reference evidence="13 14" key="1">
    <citation type="submission" date="2020-03" db="EMBL/GenBank/DDBJ databases">
        <title>Leucobacter sp. nov., isolated from beetles.</title>
        <authorList>
            <person name="Hyun D.-W."/>
            <person name="Bae J.-W."/>
        </authorList>
    </citation>
    <scope>NUCLEOTIDE SEQUENCE [LARGE SCALE GENOMIC DNA]</scope>
    <source>
        <strain evidence="13 14">HDW9C</strain>
    </source>
</reference>
<evidence type="ECO:0000259" key="12">
    <source>
        <dbReference type="Pfam" id="PF23539"/>
    </source>
</evidence>
<protein>
    <recommendedName>
        <fullName evidence="2">histidine kinase</fullName>
        <ecNumber evidence="2">2.7.13.3</ecNumber>
    </recommendedName>
</protein>
<dbReference type="EC" id="2.7.13.3" evidence="2"/>
<evidence type="ECO:0000256" key="5">
    <source>
        <dbReference type="ARBA" id="ARBA00022741"/>
    </source>
</evidence>
<keyword evidence="3" id="KW-0597">Phosphoprotein</keyword>
<evidence type="ECO:0000256" key="9">
    <source>
        <dbReference type="SAM" id="Phobius"/>
    </source>
</evidence>
<dbReference type="SUPFAM" id="SSF55874">
    <property type="entry name" value="ATPase domain of HSP90 chaperone/DNA topoisomerase II/histidine kinase"/>
    <property type="match status" value="1"/>
</dbReference>
<dbReference type="InterPro" id="IPR050482">
    <property type="entry name" value="Sensor_HK_TwoCompSys"/>
</dbReference>
<keyword evidence="4" id="KW-0808">Transferase</keyword>
<dbReference type="GO" id="GO:0005524">
    <property type="term" value="F:ATP binding"/>
    <property type="evidence" value="ECO:0007669"/>
    <property type="project" value="UniProtKB-KW"/>
</dbReference>
<evidence type="ECO:0000256" key="8">
    <source>
        <dbReference type="ARBA" id="ARBA00023012"/>
    </source>
</evidence>
<name>A0A6G7XJE2_9MICO</name>
<feature type="transmembrane region" description="Helical" evidence="9">
    <location>
        <begin position="171"/>
        <end position="191"/>
    </location>
</feature>
<accession>A0A6G7XJE2</accession>
<evidence type="ECO:0000256" key="4">
    <source>
        <dbReference type="ARBA" id="ARBA00022679"/>
    </source>
</evidence>
<feature type="transmembrane region" description="Helical" evidence="9">
    <location>
        <begin position="131"/>
        <end position="151"/>
    </location>
</feature>
<dbReference type="Gene3D" id="1.20.5.1930">
    <property type="match status" value="1"/>
</dbReference>
<dbReference type="KEGG" id="lvi:G7068_02300"/>
<keyword evidence="9" id="KW-0812">Transmembrane</keyword>
<evidence type="ECO:0000313" key="14">
    <source>
        <dbReference type="Proteomes" id="UP000502677"/>
    </source>
</evidence>
<keyword evidence="5" id="KW-0547">Nucleotide-binding</keyword>
<evidence type="ECO:0000259" key="11">
    <source>
        <dbReference type="Pfam" id="PF07730"/>
    </source>
</evidence>
<keyword evidence="9" id="KW-0472">Membrane</keyword>
<keyword evidence="8" id="KW-0902">Two-component regulatory system</keyword>
<dbReference type="InterPro" id="IPR055558">
    <property type="entry name" value="DUF7134"/>
</dbReference>
<dbReference type="Gene3D" id="3.30.565.10">
    <property type="entry name" value="Histidine kinase-like ATPase, C-terminal domain"/>
    <property type="match status" value="1"/>
</dbReference>
<evidence type="ECO:0000259" key="10">
    <source>
        <dbReference type="Pfam" id="PF02518"/>
    </source>
</evidence>
<dbReference type="GO" id="GO:0016020">
    <property type="term" value="C:membrane"/>
    <property type="evidence" value="ECO:0007669"/>
    <property type="project" value="InterPro"/>
</dbReference>
<dbReference type="GO" id="GO:0046983">
    <property type="term" value="F:protein dimerization activity"/>
    <property type="evidence" value="ECO:0007669"/>
    <property type="project" value="InterPro"/>
</dbReference>
<feature type="transmembrane region" description="Helical" evidence="9">
    <location>
        <begin position="58"/>
        <end position="83"/>
    </location>
</feature>
<dbReference type="EMBL" id="CP049863">
    <property type="protein sequence ID" value="QIK64663.1"/>
    <property type="molecule type" value="Genomic_DNA"/>
</dbReference>
<evidence type="ECO:0000256" key="3">
    <source>
        <dbReference type="ARBA" id="ARBA00022553"/>
    </source>
</evidence>
<feature type="domain" description="Signal transduction histidine kinase subgroup 3 dimerisation and phosphoacceptor" evidence="11">
    <location>
        <begin position="223"/>
        <end position="288"/>
    </location>
</feature>
<dbReference type="CDD" id="cd16917">
    <property type="entry name" value="HATPase_UhpB-NarQ-NarX-like"/>
    <property type="match status" value="1"/>
</dbReference>
<evidence type="ECO:0000256" key="7">
    <source>
        <dbReference type="ARBA" id="ARBA00022840"/>
    </source>
</evidence>
<evidence type="ECO:0000313" key="13">
    <source>
        <dbReference type="EMBL" id="QIK64663.1"/>
    </source>
</evidence>
<organism evidence="13 14">
    <name type="scientific">Leucobacter viscericola</name>
    <dbReference type="NCBI Taxonomy" id="2714935"/>
    <lineage>
        <taxon>Bacteria</taxon>
        <taxon>Bacillati</taxon>
        <taxon>Actinomycetota</taxon>
        <taxon>Actinomycetes</taxon>
        <taxon>Micrococcales</taxon>
        <taxon>Microbacteriaceae</taxon>
        <taxon>Leucobacter</taxon>
    </lineage>
</organism>
<dbReference type="Pfam" id="PF23539">
    <property type="entry name" value="DUF7134"/>
    <property type="match status" value="1"/>
</dbReference>
<dbReference type="InterPro" id="IPR011712">
    <property type="entry name" value="Sig_transdc_His_kin_sub3_dim/P"/>
</dbReference>
<dbReference type="AlphaFoldDB" id="A0A6G7XJE2"/>
<evidence type="ECO:0000256" key="1">
    <source>
        <dbReference type="ARBA" id="ARBA00000085"/>
    </source>
</evidence>
<dbReference type="Proteomes" id="UP000502677">
    <property type="component" value="Chromosome"/>
</dbReference>
<gene>
    <name evidence="13" type="ORF">G7068_02300</name>
</gene>
<dbReference type="InterPro" id="IPR003594">
    <property type="entry name" value="HATPase_dom"/>
</dbReference>
<keyword evidence="14" id="KW-1185">Reference proteome</keyword>
<dbReference type="PANTHER" id="PTHR24421:SF10">
    <property type="entry name" value="NITRATE_NITRITE SENSOR PROTEIN NARQ"/>
    <property type="match status" value="1"/>
</dbReference>
<dbReference type="GO" id="GO:0000155">
    <property type="term" value="F:phosphorelay sensor kinase activity"/>
    <property type="evidence" value="ECO:0007669"/>
    <property type="project" value="InterPro"/>
</dbReference>
<dbReference type="Pfam" id="PF07730">
    <property type="entry name" value="HisKA_3"/>
    <property type="match status" value="1"/>
</dbReference>
<dbReference type="Pfam" id="PF02518">
    <property type="entry name" value="HATPase_c"/>
    <property type="match status" value="1"/>
</dbReference>
<dbReference type="PANTHER" id="PTHR24421">
    <property type="entry name" value="NITRATE/NITRITE SENSOR PROTEIN NARX-RELATED"/>
    <property type="match status" value="1"/>
</dbReference>
<keyword evidence="6 13" id="KW-0418">Kinase</keyword>
<proteinExistence type="predicted"/>
<feature type="transmembrane region" description="Helical" evidence="9">
    <location>
        <begin position="103"/>
        <end position="124"/>
    </location>
</feature>
<keyword evidence="7" id="KW-0067">ATP-binding</keyword>
<feature type="domain" description="Histidine kinase/HSP90-like ATPase" evidence="10">
    <location>
        <begin position="333"/>
        <end position="427"/>
    </location>
</feature>